<evidence type="ECO:0000259" key="1">
    <source>
        <dbReference type="Pfam" id="PF04961"/>
    </source>
</evidence>
<dbReference type="InterPro" id="IPR007044">
    <property type="entry name" value="Cyclodeamin/CycHdrlase"/>
</dbReference>
<dbReference type="Gene3D" id="1.20.120.680">
    <property type="entry name" value="Formiminotetrahydrofolate cyclodeaminase monomer, up-and-down helical bundle"/>
    <property type="match status" value="1"/>
</dbReference>
<reference evidence="2 3" key="1">
    <citation type="journal article" date="2012" name="BMC Genomics">
        <title>Genome-guided analysis of physiological and morphological traits of the fermentative acetate oxidizer Thermacetogenium phaeum.</title>
        <authorList>
            <person name="Oehler D."/>
            <person name="Poehlein A."/>
            <person name="Leimbach A."/>
            <person name="Muller N."/>
            <person name="Daniel R."/>
            <person name="Gottschalk G."/>
            <person name="Schink B."/>
        </authorList>
    </citation>
    <scope>NUCLEOTIDE SEQUENCE [LARGE SCALE GENOMIC DNA]</scope>
    <source>
        <strain evidence="3">ATCC BAA-254 / DSM 26808 / PB</strain>
    </source>
</reference>
<dbReference type="SUPFAM" id="SSF101262">
    <property type="entry name" value="Methenyltetrahydrofolate cyclohydrolase-like"/>
    <property type="match status" value="1"/>
</dbReference>
<gene>
    <name evidence="2" type="ordered locus">Tph_c05680</name>
</gene>
<dbReference type="EMBL" id="CP003732">
    <property type="protein sequence ID" value="AFV10806.1"/>
    <property type="molecule type" value="Genomic_DNA"/>
</dbReference>
<evidence type="ECO:0000313" key="2">
    <source>
        <dbReference type="EMBL" id="AFV10806.1"/>
    </source>
</evidence>
<dbReference type="RefSeq" id="WP_015049724.1">
    <property type="nucleotide sequence ID" value="NC_018870.1"/>
</dbReference>
<keyword evidence="3" id="KW-1185">Reference proteome</keyword>
<evidence type="ECO:0000313" key="3">
    <source>
        <dbReference type="Proteomes" id="UP000000467"/>
    </source>
</evidence>
<dbReference type="OrthoDB" id="9971435at2"/>
<feature type="domain" description="Cyclodeaminase/cyclohydrolase" evidence="1">
    <location>
        <begin position="12"/>
        <end position="98"/>
    </location>
</feature>
<accession>K4LD01</accession>
<dbReference type="STRING" id="1089553.Tph_c05680"/>
<feature type="domain" description="Cyclodeaminase/cyclohydrolase" evidence="1">
    <location>
        <begin position="114"/>
        <end position="182"/>
    </location>
</feature>
<name>K4LD01_THEPS</name>
<dbReference type="Proteomes" id="UP000000467">
    <property type="component" value="Chromosome"/>
</dbReference>
<dbReference type="AlphaFoldDB" id="K4LD01"/>
<organism evidence="2 3">
    <name type="scientific">Thermacetogenium phaeum (strain ATCC BAA-254 / DSM 26808 / PB)</name>
    <dbReference type="NCBI Taxonomy" id="1089553"/>
    <lineage>
        <taxon>Bacteria</taxon>
        <taxon>Bacillati</taxon>
        <taxon>Bacillota</taxon>
        <taxon>Clostridia</taxon>
        <taxon>Thermoanaerobacterales</taxon>
        <taxon>Thermoanaerobacteraceae</taxon>
        <taxon>Thermacetogenium</taxon>
    </lineage>
</organism>
<proteinExistence type="predicted"/>
<sequence>MDEVPLIKNLPLSDYFTRLAEDSLYPSAGSSAAMTAAHAAALFAMFCRVNLRKAEESRADLPGNGEGAEKRVDFWKGMLKKALALTKRSFALAQEDGFAIRDFVEGNPLGPFRMIEVPLKIARCAAEIAAAIHRAFPESYPPVRADAETARCLAEGSKKAALAVARYNLPLLPDAADRLTYVNQIEELEKDD</sequence>
<dbReference type="Pfam" id="PF04961">
    <property type="entry name" value="FTCD_C"/>
    <property type="match status" value="2"/>
</dbReference>
<dbReference type="GO" id="GO:0003824">
    <property type="term" value="F:catalytic activity"/>
    <property type="evidence" value="ECO:0007669"/>
    <property type="project" value="InterPro"/>
</dbReference>
<protein>
    <recommendedName>
        <fullName evidence="1">Cyclodeaminase/cyclohydrolase domain-containing protein</fullName>
    </recommendedName>
</protein>
<dbReference type="InterPro" id="IPR036178">
    <property type="entry name" value="Formintransfe-cycloase-like_sf"/>
</dbReference>
<dbReference type="HOGENOM" id="CLU_1414573_0_0_9"/>
<dbReference type="KEGG" id="tpz:Tph_c05680"/>